<name>A0A6V7V711_MELEN</name>
<protein>
    <submittedName>
        <fullName evidence="1">Uncharacterized protein</fullName>
    </submittedName>
</protein>
<accession>A0A6V7V711</accession>
<evidence type="ECO:0000313" key="2">
    <source>
        <dbReference type="Proteomes" id="UP000580250"/>
    </source>
</evidence>
<sequence>MWVGETTQLSKVVGIVKERILKIVYACKENYCNEEKNVYKHCWENNGKICKNKYLEECFTERTKTNGVNRGCGKCPSKTCETCNKNRCNDGQGLKYYCKSKKGEKGMIKCDKPECYIKALDESKNEFDFGCGNCEESDLNCAQCSNGTLCNTEMFFKNVIYCWQNISSGREENSLKTECEDRCFVVRYYSGSVAQGCGFSCRRFTGSKHDCKICNTKYCNVLSLVPKHCLGNNGTICKTSFETPCFVERMKNNTENKGCGKCNSTSCRDCQASRCNNWNNTYYCKSVEGINGVKECNMKDCYILKMNKGTIE</sequence>
<dbReference type="Proteomes" id="UP000580250">
    <property type="component" value="Unassembled WGS sequence"/>
</dbReference>
<dbReference type="AlphaFoldDB" id="A0A6V7V711"/>
<dbReference type="OrthoDB" id="5901212at2759"/>
<comment type="caution">
    <text evidence="1">The sequence shown here is derived from an EMBL/GenBank/DDBJ whole genome shotgun (WGS) entry which is preliminary data.</text>
</comment>
<gene>
    <name evidence="1" type="ORF">MENT_LOCUS21386</name>
</gene>
<reference evidence="1 2" key="1">
    <citation type="submission" date="2020-08" db="EMBL/GenBank/DDBJ databases">
        <authorList>
            <person name="Koutsovoulos G."/>
            <person name="Danchin GJ E."/>
        </authorList>
    </citation>
    <scope>NUCLEOTIDE SEQUENCE [LARGE SCALE GENOMIC DNA]</scope>
</reference>
<dbReference type="EMBL" id="CAJEWN010000161">
    <property type="protein sequence ID" value="CAD2170014.1"/>
    <property type="molecule type" value="Genomic_DNA"/>
</dbReference>
<organism evidence="1 2">
    <name type="scientific">Meloidogyne enterolobii</name>
    <name type="common">Root-knot nematode worm</name>
    <name type="synonym">Meloidogyne mayaguensis</name>
    <dbReference type="NCBI Taxonomy" id="390850"/>
    <lineage>
        <taxon>Eukaryota</taxon>
        <taxon>Metazoa</taxon>
        <taxon>Ecdysozoa</taxon>
        <taxon>Nematoda</taxon>
        <taxon>Chromadorea</taxon>
        <taxon>Rhabditida</taxon>
        <taxon>Tylenchina</taxon>
        <taxon>Tylenchomorpha</taxon>
        <taxon>Tylenchoidea</taxon>
        <taxon>Meloidogynidae</taxon>
        <taxon>Meloidogyninae</taxon>
        <taxon>Meloidogyne</taxon>
    </lineage>
</organism>
<proteinExistence type="predicted"/>
<evidence type="ECO:0000313" key="1">
    <source>
        <dbReference type="EMBL" id="CAD2170014.1"/>
    </source>
</evidence>